<dbReference type="Proteomes" id="UP001591681">
    <property type="component" value="Unassembled WGS sequence"/>
</dbReference>
<dbReference type="InterPro" id="IPR009852">
    <property type="entry name" value="CENPJ_C_dom"/>
</dbReference>
<dbReference type="InterPro" id="IPR047002">
    <property type="entry name" value="Tcp10_C_sf"/>
</dbReference>
<organism evidence="4 5">
    <name type="scientific">Coilia grayii</name>
    <name type="common">Gray's grenadier anchovy</name>
    <dbReference type="NCBI Taxonomy" id="363190"/>
    <lineage>
        <taxon>Eukaryota</taxon>
        <taxon>Metazoa</taxon>
        <taxon>Chordata</taxon>
        <taxon>Craniata</taxon>
        <taxon>Vertebrata</taxon>
        <taxon>Euteleostomi</taxon>
        <taxon>Actinopterygii</taxon>
        <taxon>Neopterygii</taxon>
        <taxon>Teleostei</taxon>
        <taxon>Clupei</taxon>
        <taxon>Clupeiformes</taxon>
        <taxon>Clupeoidei</taxon>
        <taxon>Engraulidae</taxon>
        <taxon>Coilinae</taxon>
        <taxon>Coilia</taxon>
    </lineage>
</organism>
<reference evidence="4 5" key="1">
    <citation type="submission" date="2024-09" db="EMBL/GenBank/DDBJ databases">
        <title>A chromosome-level genome assembly of Gray's grenadier anchovy, Coilia grayii.</title>
        <authorList>
            <person name="Fu Z."/>
        </authorList>
    </citation>
    <scope>NUCLEOTIDE SEQUENCE [LARGE SCALE GENOMIC DNA]</scope>
    <source>
        <strain evidence="4">G4</strain>
        <tissue evidence="4">Muscle</tissue>
    </source>
</reference>
<gene>
    <name evidence="4" type="ORF">ACEWY4_021779</name>
</gene>
<feature type="compositionally biased region" description="Polar residues" evidence="2">
    <location>
        <begin position="380"/>
        <end position="396"/>
    </location>
</feature>
<evidence type="ECO:0000256" key="2">
    <source>
        <dbReference type="SAM" id="MobiDB-lite"/>
    </source>
</evidence>
<feature type="region of interest" description="Disordered" evidence="2">
    <location>
        <begin position="125"/>
        <end position="158"/>
    </location>
</feature>
<evidence type="ECO:0000259" key="3">
    <source>
        <dbReference type="Pfam" id="PF07202"/>
    </source>
</evidence>
<accession>A0ABD1J5R3</accession>
<name>A0ABD1J5R3_9TELE</name>
<evidence type="ECO:0000313" key="5">
    <source>
        <dbReference type="Proteomes" id="UP001591681"/>
    </source>
</evidence>
<feature type="domain" description="Centromere protein J C-terminal" evidence="3">
    <location>
        <begin position="536"/>
        <end position="570"/>
    </location>
</feature>
<protein>
    <recommendedName>
        <fullName evidence="3">Centromere protein J C-terminal domain-containing protein</fullName>
    </recommendedName>
</protein>
<dbReference type="InterPro" id="IPR026581">
    <property type="entry name" value="TCP10L/CENPJ"/>
</dbReference>
<dbReference type="PANTHER" id="PTHR10331">
    <property type="entry name" value="T COMPLEX PROTEIN 10"/>
    <property type="match status" value="1"/>
</dbReference>
<dbReference type="Pfam" id="PF07202">
    <property type="entry name" value="Tcp10_C"/>
    <property type="match status" value="3"/>
</dbReference>
<feature type="domain" description="Centromere protein J C-terminal" evidence="3">
    <location>
        <begin position="428"/>
        <end position="460"/>
    </location>
</feature>
<feature type="region of interest" description="Disordered" evidence="2">
    <location>
        <begin position="51"/>
        <end position="95"/>
    </location>
</feature>
<proteinExistence type="inferred from homology"/>
<feature type="region of interest" description="Disordered" evidence="2">
    <location>
        <begin position="562"/>
        <end position="582"/>
    </location>
</feature>
<comment type="similarity">
    <text evidence="1">Belongs to the TCP10 family.</text>
</comment>
<dbReference type="AlphaFoldDB" id="A0ABD1J5R3"/>
<dbReference type="Gene3D" id="2.60.450.20">
    <property type="match status" value="1"/>
</dbReference>
<feature type="region of interest" description="Disordered" evidence="2">
    <location>
        <begin position="321"/>
        <end position="396"/>
    </location>
</feature>
<dbReference type="EMBL" id="JBHFQA010000019">
    <property type="protein sequence ID" value="KAL2081961.1"/>
    <property type="molecule type" value="Genomic_DNA"/>
</dbReference>
<sequence length="610" mass="68015">MPQAVEGDVAFKKINDHIVRVCQRTPICRDAEPDRGQCTAKLSRLDAPVSLSTELRQSQHMSSSSESSSDSSEDDFQSLRYGPPMSPSPLAAHPKHQNLELSDGDYASDAPSEVEACLTVQPLTPAPRNWPRSCSSSEDSDPELNCLSGNRTGTSNSTATELKTVPVSQLLNSLFPKMDEPHDNSTVVDKQKEKVLKLEDYVCGARAPGQTQRHLNGAIRAEGKHETLLNELKTTQDEAMQFLRDGSRICTKSTRGETHHGIAQLQQQMVSIQELLEQREREWSQAHGQLQGCMDSLIRENQELRGRIPFTSTSTEVLTRLPENAKEQQKLSKQGPRSPTPAFKNIPDPHKTTSSMWLVSNPTCHASMKGTKDPRPNTPFRMSSAKSRWPEGTQSPITHQISSHVRNDREQINGNPVALQDKSMSMKVKEEIRYPDGKVEQILSSGSRIVTYRNGTKKEISSDGKTAIITFFNGDVKQILGDGKVVYHYHDTRATHTTFPSGLEVLHFANNQIEKHYPDGSRQITFPDGTVKHIFPDGREQSTFPDGTVVKLTETGEKSVDFPNGQREIHTPRYRRRESPDGTARTVYLNGRHDKTHSAGKGLVMNNEIQ</sequence>
<feature type="compositionally biased region" description="Polar residues" evidence="2">
    <location>
        <begin position="147"/>
        <end position="158"/>
    </location>
</feature>
<evidence type="ECO:0000313" key="4">
    <source>
        <dbReference type="EMBL" id="KAL2081961.1"/>
    </source>
</evidence>
<feature type="compositionally biased region" description="Polar residues" evidence="2">
    <location>
        <begin position="51"/>
        <end position="61"/>
    </location>
</feature>
<feature type="domain" description="Centromere protein J C-terminal" evidence="3">
    <location>
        <begin position="500"/>
        <end position="532"/>
    </location>
</feature>
<evidence type="ECO:0000256" key="1">
    <source>
        <dbReference type="ARBA" id="ARBA00005627"/>
    </source>
</evidence>
<keyword evidence="5" id="KW-1185">Reference proteome</keyword>
<feature type="compositionally biased region" description="Polar residues" evidence="2">
    <location>
        <begin position="352"/>
        <end position="364"/>
    </location>
</feature>
<comment type="caution">
    <text evidence="4">The sequence shown here is derived from an EMBL/GenBank/DDBJ whole genome shotgun (WGS) entry which is preliminary data.</text>
</comment>
<dbReference type="PANTHER" id="PTHR10331:SF28">
    <property type="entry name" value="CENTROMERE PROTEIN J-LIKE"/>
    <property type="match status" value="1"/>
</dbReference>